<name>A0A6A5BXW6_NAEFO</name>
<dbReference type="InterPro" id="IPR051182">
    <property type="entry name" value="Euk_NMN_adenylyltrnsfrase"/>
</dbReference>
<comment type="caution">
    <text evidence="2">The sequence shown here is derived from an EMBL/GenBank/DDBJ whole genome shotgun (WGS) entry which is preliminary data.</text>
</comment>
<dbReference type="Gene3D" id="3.40.50.620">
    <property type="entry name" value="HUPs"/>
    <property type="match status" value="1"/>
</dbReference>
<proteinExistence type="predicted"/>
<evidence type="ECO:0000313" key="2">
    <source>
        <dbReference type="EMBL" id="KAF0979462.1"/>
    </source>
</evidence>
<feature type="region of interest" description="Disordered" evidence="1">
    <location>
        <begin position="1"/>
        <end position="22"/>
    </location>
</feature>
<dbReference type="VEuPathDB" id="AmoebaDB:NF0103420"/>
<organism evidence="2 3">
    <name type="scientific">Naegleria fowleri</name>
    <name type="common">Brain eating amoeba</name>
    <dbReference type="NCBI Taxonomy" id="5763"/>
    <lineage>
        <taxon>Eukaryota</taxon>
        <taxon>Discoba</taxon>
        <taxon>Heterolobosea</taxon>
        <taxon>Tetramitia</taxon>
        <taxon>Eutetramitia</taxon>
        <taxon>Vahlkampfiidae</taxon>
        <taxon>Naegleria</taxon>
    </lineage>
</organism>
<gene>
    <name evidence="2" type="ORF">FDP41_001805</name>
</gene>
<evidence type="ECO:0008006" key="4">
    <source>
        <dbReference type="Google" id="ProtNLM"/>
    </source>
</evidence>
<dbReference type="EMBL" id="VFQX01000027">
    <property type="protein sequence ID" value="KAF0979462.1"/>
    <property type="molecule type" value="Genomic_DNA"/>
</dbReference>
<reference evidence="2 3" key="1">
    <citation type="journal article" date="2019" name="Sci. Rep.">
        <title>Nanopore sequencing improves the draft genome of the human pathogenic amoeba Naegleria fowleri.</title>
        <authorList>
            <person name="Liechti N."/>
            <person name="Schurch N."/>
            <person name="Bruggmann R."/>
            <person name="Wittwer M."/>
        </authorList>
    </citation>
    <scope>NUCLEOTIDE SEQUENCE [LARGE SCALE GENOMIC DNA]</scope>
    <source>
        <strain evidence="2 3">ATCC 30894</strain>
    </source>
</reference>
<dbReference type="PANTHER" id="PTHR12039:SF0">
    <property type="entry name" value="NICOTINAMIDE-NUCLEOTIDE ADENYLYLTRANSFERASE"/>
    <property type="match status" value="1"/>
</dbReference>
<dbReference type="GO" id="GO:0009435">
    <property type="term" value="P:NAD+ biosynthetic process"/>
    <property type="evidence" value="ECO:0007669"/>
    <property type="project" value="TreeGrafter"/>
</dbReference>
<dbReference type="InterPro" id="IPR014729">
    <property type="entry name" value="Rossmann-like_a/b/a_fold"/>
</dbReference>
<dbReference type="Proteomes" id="UP000444721">
    <property type="component" value="Unassembled WGS sequence"/>
</dbReference>
<sequence>MINSSEAITSSRSDDTSRARSVTHPPPQFHILWFDKSFSHLSETISKFHNVLFNTLVQKCHLDELINHLTHLQSPNDFIQYLKNICRHIGILKEQVQNFEISNQDNDRFIQISKDDQATSDDSTDNSLFLNHEDHHLLIITSLGGKEKQGLTILESVKQLKQKYPKSKIFSAVYSQTAMQNIVLQNTCFQLYQADFVSSLGEHWNFPNIEQPNPLMALECFVAKLYQESYYPKLLNFIHTQVLKVSPVTISQINSEIGNSHCKLTNFSPSSPLVKPFMKLVAEEEREQLKKEQKEYDTTYEWIPLRKIAHNLHCRLSTQASNFSHKSPSVIQHHPAYVVLIATGGLNPPHKMHLQMLRQAQDYAENYYELRMQSLCSKKLNKDLYEKQLRPIEVVGGFMSPSHDKYIHSKMAKYDYSKDGQKAYNANERLLLCELASQEDPFVSSYPWESMQSTFVSFSQVANCLSEFLRSSECPLSILIPQHPQTRTLQDSKSYLRVAFVMGADLILRASARRFNYVDHDMMTFVIGRSGADAQQVLNALQNTHSNLPVYYVDPDIVHSLNASLLTQLSSTEVRKLLKVLRQDPNAHDLKNINTWSRASKDAYERLSQVLDERVLNYIITYLN</sequence>
<dbReference type="RefSeq" id="XP_044564175.1">
    <property type="nucleotide sequence ID" value="XM_044704930.1"/>
</dbReference>
<dbReference type="SUPFAM" id="SSF52374">
    <property type="entry name" value="Nucleotidylyl transferase"/>
    <property type="match status" value="1"/>
</dbReference>
<dbReference type="VEuPathDB" id="AmoebaDB:NfTy_055520"/>
<protein>
    <recommendedName>
        <fullName evidence="4">Cytidyltransferase-like domain-containing protein</fullName>
    </recommendedName>
</protein>
<dbReference type="GeneID" id="68109023"/>
<evidence type="ECO:0000313" key="3">
    <source>
        <dbReference type="Proteomes" id="UP000444721"/>
    </source>
</evidence>
<dbReference type="GO" id="GO:0000309">
    <property type="term" value="F:nicotinamide-nucleotide adenylyltransferase activity"/>
    <property type="evidence" value="ECO:0007669"/>
    <property type="project" value="TreeGrafter"/>
</dbReference>
<dbReference type="OrthoDB" id="422187at2759"/>
<dbReference type="AlphaFoldDB" id="A0A6A5BXW6"/>
<dbReference type="OMA" id="NPPHKMH"/>
<dbReference type="VEuPathDB" id="AmoebaDB:FDP41_001805"/>
<dbReference type="GO" id="GO:0004515">
    <property type="term" value="F:nicotinate-nucleotide adenylyltransferase activity"/>
    <property type="evidence" value="ECO:0007669"/>
    <property type="project" value="TreeGrafter"/>
</dbReference>
<keyword evidence="3" id="KW-1185">Reference proteome</keyword>
<accession>A0A6A5BXW6</accession>
<evidence type="ECO:0000256" key="1">
    <source>
        <dbReference type="SAM" id="MobiDB-lite"/>
    </source>
</evidence>
<dbReference type="PANTHER" id="PTHR12039">
    <property type="entry name" value="NICOTINAMIDE MONONUCLEOTIDE ADENYLYLTRANSFERASE"/>
    <property type="match status" value="1"/>
</dbReference>